<feature type="domain" description="DUF3700" evidence="2">
    <location>
        <begin position="163"/>
        <end position="390"/>
    </location>
</feature>
<sequence length="413" mass="45869">MRKVEELMPHHWVTPCGSQCTHKYAALTQIPWRVFCKKGCGADVETWDECVSACDHICFKDPVLKDQQWSAYIDRSPGASINSEQCFHACVAGCGYKYDMPANKVEEVHPNRPAMPSAAAAREPTTRPVNPEVRTLLRRFQDFTEEKKQNFLKGSKSEEKKMLAIFQKGLVDPPKELNSPTSEKKKKAKSPEEIVRAFQLSQPSSDTLSIGFGDTAFLSYFPSKGLPPQQRLFCSTDDMYCLFQGSLDNFSTLLKQYGLAKSTNEAMFIVEAYRTLRDRGPYPADRVLNDLDGSFGFVIYDRNAGSVFVALGADQRVQLFWGIAADGSAVISDSLDVMKEGCAKSFAPFPAGCFFHSEVGLMSFEHPKNKLKAMPRVDSEGIVCGANFKVDVSSKIDTIPRVGSEANWALSGR</sequence>
<comment type="caution">
    <text evidence="3">The sequence shown here is derived from an EMBL/GenBank/DDBJ whole genome shotgun (WGS) entry which is preliminary data.</text>
</comment>
<feature type="region of interest" description="Disordered" evidence="1">
    <location>
        <begin position="172"/>
        <end position="191"/>
    </location>
</feature>
<protein>
    <recommendedName>
        <fullName evidence="2">DUF3700 domain-containing protein</fullName>
    </recommendedName>
</protein>
<evidence type="ECO:0000313" key="3">
    <source>
        <dbReference type="EMBL" id="GMH19519.1"/>
    </source>
</evidence>
<dbReference type="InterPro" id="IPR029055">
    <property type="entry name" value="Ntn_hydrolases_N"/>
</dbReference>
<dbReference type="SMART" id="SM01172">
    <property type="entry name" value="DUF3700"/>
    <property type="match status" value="1"/>
</dbReference>
<dbReference type="InterPro" id="IPR044828">
    <property type="entry name" value="TSJT1-like"/>
</dbReference>
<dbReference type="PANTHER" id="PTHR45952:SF6">
    <property type="entry name" value="STEM-SPECIFIC PROTEIN TSJT1-LIKE"/>
    <property type="match status" value="1"/>
</dbReference>
<dbReference type="PANTHER" id="PTHR45952">
    <property type="entry name" value="ALUMINUM INDUCED PROTEIN WITH YGL AND LRDR MOTIFS"/>
    <property type="match status" value="1"/>
</dbReference>
<evidence type="ECO:0000259" key="2">
    <source>
        <dbReference type="SMART" id="SM01172"/>
    </source>
</evidence>
<proteinExistence type="predicted"/>
<dbReference type="Pfam" id="PF12481">
    <property type="entry name" value="DUF3700"/>
    <property type="match status" value="1"/>
</dbReference>
<gene>
    <name evidence="3" type="ORF">Nepgr_021360</name>
</gene>
<dbReference type="InterPro" id="IPR024286">
    <property type="entry name" value="DUF3700"/>
</dbReference>
<dbReference type="Proteomes" id="UP001279734">
    <property type="component" value="Unassembled WGS sequence"/>
</dbReference>
<organism evidence="3 4">
    <name type="scientific">Nepenthes gracilis</name>
    <name type="common">Slender pitcher plant</name>
    <dbReference type="NCBI Taxonomy" id="150966"/>
    <lineage>
        <taxon>Eukaryota</taxon>
        <taxon>Viridiplantae</taxon>
        <taxon>Streptophyta</taxon>
        <taxon>Embryophyta</taxon>
        <taxon>Tracheophyta</taxon>
        <taxon>Spermatophyta</taxon>
        <taxon>Magnoliopsida</taxon>
        <taxon>eudicotyledons</taxon>
        <taxon>Gunneridae</taxon>
        <taxon>Pentapetalae</taxon>
        <taxon>Caryophyllales</taxon>
        <taxon>Nepenthaceae</taxon>
        <taxon>Nepenthes</taxon>
    </lineage>
</organism>
<evidence type="ECO:0000256" key="1">
    <source>
        <dbReference type="SAM" id="MobiDB-lite"/>
    </source>
</evidence>
<dbReference type="AlphaFoldDB" id="A0AAD3SZC9"/>
<dbReference type="SUPFAM" id="SSF56235">
    <property type="entry name" value="N-terminal nucleophile aminohydrolases (Ntn hydrolases)"/>
    <property type="match status" value="1"/>
</dbReference>
<reference evidence="3" key="1">
    <citation type="submission" date="2023-05" db="EMBL/GenBank/DDBJ databases">
        <title>Nepenthes gracilis genome sequencing.</title>
        <authorList>
            <person name="Fukushima K."/>
        </authorList>
    </citation>
    <scope>NUCLEOTIDE SEQUENCE</scope>
    <source>
        <strain evidence="3">SING2019-196</strain>
    </source>
</reference>
<dbReference type="EMBL" id="BSYO01000020">
    <property type="protein sequence ID" value="GMH19519.1"/>
    <property type="molecule type" value="Genomic_DNA"/>
</dbReference>
<keyword evidence="4" id="KW-1185">Reference proteome</keyword>
<accession>A0AAD3SZC9</accession>
<dbReference type="Gene3D" id="3.60.20.10">
    <property type="entry name" value="Glutamine Phosphoribosylpyrophosphate, subunit 1, domain 1"/>
    <property type="match status" value="1"/>
</dbReference>
<evidence type="ECO:0000313" key="4">
    <source>
        <dbReference type="Proteomes" id="UP001279734"/>
    </source>
</evidence>
<name>A0AAD3SZC9_NEPGR</name>